<dbReference type="Proteomes" id="UP000000630">
    <property type="component" value="Chromosome"/>
</dbReference>
<organism evidence="1 2">
    <name type="scientific">Anaplasma centrale (strain Israel)</name>
    <name type="common">Anaplasma marginale subsp. centrale (strain Israel)</name>
    <dbReference type="NCBI Taxonomy" id="574556"/>
    <lineage>
        <taxon>Bacteria</taxon>
        <taxon>Pseudomonadati</taxon>
        <taxon>Pseudomonadota</taxon>
        <taxon>Alphaproteobacteria</taxon>
        <taxon>Rickettsiales</taxon>
        <taxon>Anaplasmataceae</taxon>
        <taxon>Anaplasma</taxon>
    </lineage>
</organism>
<evidence type="ECO:0000313" key="1">
    <source>
        <dbReference type="EMBL" id="ACZ49133.1"/>
    </source>
</evidence>
<dbReference type="HOGENOM" id="CLU_2803004_0_0_5"/>
<dbReference type="AlphaFoldDB" id="D1AUA5"/>
<proteinExistence type="predicted"/>
<dbReference type="KEGG" id="acn:ACIS_00516"/>
<name>D1AUA5_ANACI</name>
<protein>
    <submittedName>
        <fullName evidence="1">Uncharacterized protein</fullName>
    </submittedName>
</protein>
<sequence length="67" mass="7253">MRIILRSLGLLDSIAVGWVGNYGGAGVSYLKRFKNVRALVIKDTPGLCCGVHTKCCQFRVTALAARN</sequence>
<gene>
    <name evidence="1" type="ordered locus">ACIS_00516</name>
</gene>
<keyword evidence="2" id="KW-1185">Reference proteome</keyword>
<reference evidence="1 2" key="1">
    <citation type="journal article" date="2010" name="J. Bacteriol.">
        <title>Complete genome sequence of Anaplasma marginale subsp. centrale.</title>
        <authorList>
            <person name="Herndon D.R."/>
            <person name="Palmer G.H."/>
            <person name="Shkap V."/>
            <person name="Knowles D.P. Jr."/>
            <person name="Brayton K.A."/>
        </authorList>
    </citation>
    <scope>NUCLEOTIDE SEQUENCE [LARGE SCALE GENOMIC DNA]</scope>
    <source>
        <strain evidence="1 2">Israel</strain>
    </source>
</reference>
<accession>D1AUA5</accession>
<dbReference type="EMBL" id="CP001759">
    <property type="protein sequence ID" value="ACZ49133.1"/>
    <property type="molecule type" value="Genomic_DNA"/>
</dbReference>
<evidence type="ECO:0000313" key="2">
    <source>
        <dbReference type="Proteomes" id="UP000000630"/>
    </source>
</evidence>